<dbReference type="InterPro" id="IPR013320">
    <property type="entry name" value="ConA-like_dom_sf"/>
</dbReference>
<evidence type="ECO:0000256" key="9">
    <source>
        <dbReference type="ARBA" id="ARBA00022729"/>
    </source>
</evidence>
<dbReference type="SMR" id="A0A843VIE7"/>
<dbReference type="GO" id="GO:0030246">
    <property type="term" value="F:carbohydrate binding"/>
    <property type="evidence" value="ECO:0007669"/>
    <property type="project" value="UniProtKB-KW"/>
</dbReference>
<evidence type="ECO:0000259" key="25">
    <source>
        <dbReference type="PROSITE" id="PS50011"/>
    </source>
</evidence>
<dbReference type="GO" id="GO:0005886">
    <property type="term" value="C:plasma membrane"/>
    <property type="evidence" value="ECO:0007669"/>
    <property type="project" value="UniProtKB-SubCell"/>
</dbReference>
<evidence type="ECO:0000256" key="7">
    <source>
        <dbReference type="ARBA" id="ARBA00022679"/>
    </source>
</evidence>
<keyword evidence="10" id="KW-0430">Lectin</keyword>
<evidence type="ECO:0000256" key="15">
    <source>
        <dbReference type="ARBA" id="ARBA00022989"/>
    </source>
</evidence>
<evidence type="ECO:0000256" key="14">
    <source>
        <dbReference type="ARBA" id="ARBA00022840"/>
    </source>
</evidence>
<evidence type="ECO:0000256" key="8">
    <source>
        <dbReference type="ARBA" id="ARBA00022692"/>
    </source>
</evidence>
<keyword evidence="13" id="KW-0611">Plant defense</keyword>
<keyword evidence="14 22" id="KW-0067">ATP-binding</keyword>
<dbReference type="FunFam" id="3.30.200.20:FF:000168">
    <property type="entry name" value="L-type lectin-domain containing receptor kinase IX.1"/>
    <property type="match status" value="1"/>
</dbReference>
<dbReference type="PROSITE" id="PS00307">
    <property type="entry name" value="LECTIN_LEGUME_BETA"/>
    <property type="match status" value="1"/>
</dbReference>
<dbReference type="InterPro" id="IPR050528">
    <property type="entry name" value="L-type_Lectin-RKs"/>
</dbReference>
<dbReference type="PROSITE" id="PS00108">
    <property type="entry name" value="PROTEIN_KINASE_ST"/>
    <property type="match status" value="1"/>
</dbReference>
<dbReference type="InterPro" id="IPR000719">
    <property type="entry name" value="Prot_kinase_dom"/>
</dbReference>
<feature type="region of interest" description="Disordered" evidence="23">
    <location>
        <begin position="667"/>
        <end position="704"/>
    </location>
</feature>
<gene>
    <name evidence="26" type="ORF">Taro_027558</name>
</gene>
<organism evidence="26 27">
    <name type="scientific">Colocasia esculenta</name>
    <name type="common">Wild taro</name>
    <name type="synonym">Arum esculentum</name>
    <dbReference type="NCBI Taxonomy" id="4460"/>
    <lineage>
        <taxon>Eukaryota</taxon>
        <taxon>Viridiplantae</taxon>
        <taxon>Streptophyta</taxon>
        <taxon>Embryophyta</taxon>
        <taxon>Tracheophyta</taxon>
        <taxon>Spermatophyta</taxon>
        <taxon>Magnoliopsida</taxon>
        <taxon>Liliopsida</taxon>
        <taxon>Araceae</taxon>
        <taxon>Aroideae</taxon>
        <taxon>Colocasieae</taxon>
        <taxon>Colocasia</taxon>
    </lineage>
</organism>
<evidence type="ECO:0000256" key="18">
    <source>
        <dbReference type="ARBA" id="ARBA00023180"/>
    </source>
</evidence>
<keyword evidence="12" id="KW-0418">Kinase</keyword>
<evidence type="ECO:0000313" key="26">
    <source>
        <dbReference type="EMBL" id="MQL94896.1"/>
    </source>
</evidence>
<dbReference type="AlphaFoldDB" id="A0A843VIE7"/>
<comment type="function">
    <text evidence="19">Involved in resistance response to the pathogenic oomycetes Phytophthora infestans and Phytophthora capsici.</text>
</comment>
<keyword evidence="16 24" id="KW-0472">Membrane</keyword>
<evidence type="ECO:0000256" key="5">
    <source>
        <dbReference type="ARBA" id="ARBA00022475"/>
    </source>
</evidence>
<dbReference type="GO" id="GO:0005524">
    <property type="term" value="F:ATP binding"/>
    <property type="evidence" value="ECO:0007669"/>
    <property type="project" value="UniProtKB-UniRule"/>
</dbReference>
<protein>
    <recommendedName>
        <fullName evidence="4">non-specific serine/threonine protein kinase</fullName>
        <ecNumber evidence="4">2.7.11.1</ecNumber>
    </recommendedName>
</protein>
<dbReference type="FunFam" id="2.60.120.200:FF:000103">
    <property type="entry name" value="L-type lectin-domain containing receptor kinase IX.1"/>
    <property type="match status" value="1"/>
</dbReference>
<feature type="binding site" evidence="22">
    <location>
        <position position="389"/>
    </location>
    <ligand>
        <name>ATP</name>
        <dbReference type="ChEBI" id="CHEBI:30616"/>
    </ligand>
</feature>
<dbReference type="GO" id="GO:0004674">
    <property type="term" value="F:protein serine/threonine kinase activity"/>
    <property type="evidence" value="ECO:0007669"/>
    <property type="project" value="UniProtKB-KW"/>
</dbReference>
<name>A0A843VIE7_COLES</name>
<comment type="similarity">
    <text evidence="3">In the C-terminal section; belongs to the protein kinase superfamily. Ser/Thr protein kinase family.</text>
</comment>
<evidence type="ECO:0000256" key="16">
    <source>
        <dbReference type="ARBA" id="ARBA00023136"/>
    </source>
</evidence>
<evidence type="ECO:0000256" key="2">
    <source>
        <dbReference type="ARBA" id="ARBA00008536"/>
    </source>
</evidence>
<dbReference type="OrthoDB" id="2014828at2759"/>
<dbReference type="Pfam" id="PF00069">
    <property type="entry name" value="Pkinase"/>
    <property type="match status" value="1"/>
</dbReference>
<evidence type="ECO:0000256" key="12">
    <source>
        <dbReference type="ARBA" id="ARBA00022777"/>
    </source>
</evidence>
<dbReference type="Gene3D" id="1.10.510.10">
    <property type="entry name" value="Transferase(Phosphotransferase) domain 1"/>
    <property type="match status" value="1"/>
</dbReference>
<dbReference type="Gene3D" id="2.60.120.200">
    <property type="match status" value="1"/>
</dbReference>
<dbReference type="InterPro" id="IPR017441">
    <property type="entry name" value="Protein_kinase_ATP_BS"/>
</dbReference>
<evidence type="ECO:0000256" key="24">
    <source>
        <dbReference type="SAM" id="Phobius"/>
    </source>
</evidence>
<reference evidence="26" key="1">
    <citation type="submission" date="2017-07" db="EMBL/GenBank/DDBJ databases">
        <title>Taro Niue Genome Assembly and Annotation.</title>
        <authorList>
            <person name="Atibalentja N."/>
            <person name="Keating K."/>
            <person name="Fields C.J."/>
        </authorList>
    </citation>
    <scope>NUCLEOTIDE SEQUENCE</scope>
    <source>
        <strain evidence="26">Niue_2</strain>
        <tissue evidence="26">Leaf</tissue>
    </source>
</reference>
<dbReference type="CDD" id="cd06899">
    <property type="entry name" value="lectin_legume_LecRK_Arcelin_ConA"/>
    <property type="match status" value="1"/>
</dbReference>
<evidence type="ECO:0000256" key="22">
    <source>
        <dbReference type="PROSITE-ProRule" id="PRU10141"/>
    </source>
</evidence>
<evidence type="ECO:0000256" key="23">
    <source>
        <dbReference type="SAM" id="MobiDB-lite"/>
    </source>
</evidence>
<accession>A0A843VIE7</accession>
<dbReference type="GO" id="GO:0009626">
    <property type="term" value="P:plant-type hypersensitive response"/>
    <property type="evidence" value="ECO:0007669"/>
    <property type="project" value="UniProtKB-ARBA"/>
</dbReference>
<keyword evidence="15 24" id="KW-1133">Transmembrane helix</keyword>
<dbReference type="GO" id="GO:0002229">
    <property type="term" value="P:defense response to oomycetes"/>
    <property type="evidence" value="ECO:0007669"/>
    <property type="project" value="UniProtKB-ARBA"/>
</dbReference>
<evidence type="ECO:0000256" key="1">
    <source>
        <dbReference type="ARBA" id="ARBA00004251"/>
    </source>
</evidence>
<evidence type="ECO:0000256" key="11">
    <source>
        <dbReference type="ARBA" id="ARBA00022741"/>
    </source>
</evidence>
<sequence>MATAAAPAGTPKPTVFFFISLSICFASLAGAVSFSFNFSGDNQSRLGACSPEALVVCNQGEAFQNKDGIQLTRNEYGVSIASSHGRAVLAQPILLWDSATRRLTDFTTHFSFKIDALNMSRYGDGLAFFLSPYPSVLPDNSTGAWLGLFAPDKAFNVSANSIVAVEFDSFNNVDWDPGSDHIGIDINSIVSKATLVWRNGIKRGDVANAWVAYNATTHNLSVFLTYDKNPAFRGRYNLSFQVDLREVLPEQVAVGFSASTGQSVEKHTLLSWSFNSTLDVEKKKDKSSRARKVTVGVTMAVICFVVAVLLYFFLIRRARRASEEEDEYMGDDATIEEELADGRGPKKLPYRELVAATNNFAEEGKLGEGGFGSVYKGRLGVPRMEVAIKRISRSSRQGKKEYISEVKIISRLRHRNLVQLIGWCHGRGQFLLVYEFMSNGSLDAHLFGAGRGLLPWPARYKIAQGLAAALLYLHEEWEQCVVHRDVKSSNVMLDAYFNAKLGDFGLAKLIDHERGSQTTVLAGTMGYMAPEYATTGRASKESDVYSYGVVVLEIACGRRAVEPRAAEGKVSLLEWVWGLHGRRMLLEAADERLRSELDEHVEQEMQRLMIVGLWCAHPDHTRRPTMRQAASVLSLESPPPALPGKMPVPVYFAPSMDGTAHLFSYSTSSAASGPTVSGGFSPSSSRMGASTPDSLLMEPRASTH</sequence>
<dbReference type="Proteomes" id="UP000652761">
    <property type="component" value="Unassembled WGS sequence"/>
</dbReference>
<comment type="subcellular location">
    <subcellularLocation>
        <location evidence="1">Cell membrane</location>
        <topology evidence="1">Single-pass type I membrane protein</topology>
    </subcellularLocation>
</comment>
<proteinExistence type="inferred from homology"/>
<keyword evidence="7" id="KW-0808">Transferase</keyword>
<evidence type="ECO:0000256" key="17">
    <source>
        <dbReference type="ARBA" id="ARBA00023170"/>
    </source>
</evidence>
<evidence type="ECO:0000313" key="27">
    <source>
        <dbReference type="Proteomes" id="UP000652761"/>
    </source>
</evidence>
<evidence type="ECO:0000256" key="19">
    <source>
        <dbReference type="ARBA" id="ARBA00058054"/>
    </source>
</evidence>
<keyword evidence="6" id="KW-0723">Serine/threonine-protein kinase</keyword>
<dbReference type="PROSITE" id="PS50011">
    <property type="entry name" value="PROTEIN_KINASE_DOM"/>
    <property type="match status" value="1"/>
</dbReference>
<dbReference type="InterPro" id="IPR011009">
    <property type="entry name" value="Kinase-like_dom_sf"/>
</dbReference>
<keyword evidence="8 24" id="KW-0812">Transmembrane</keyword>
<comment type="subunit">
    <text evidence="21">Interacts with ABCG40.</text>
</comment>
<feature type="transmembrane region" description="Helical" evidence="24">
    <location>
        <begin position="15"/>
        <end position="36"/>
    </location>
</feature>
<keyword evidence="18" id="KW-0325">Glycoprotein</keyword>
<keyword evidence="17" id="KW-0675">Receptor</keyword>
<dbReference type="Pfam" id="PF00139">
    <property type="entry name" value="Lectin_legB"/>
    <property type="match status" value="1"/>
</dbReference>
<comment type="similarity">
    <text evidence="2">In the N-terminal section; belongs to the leguminous lectin family.</text>
</comment>
<dbReference type="SUPFAM" id="SSF49899">
    <property type="entry name" value="Concanavalin A-like lectins/glucanases"/>
    <property type="match status" value="1"/>
</dbReference>
<feature type="compositionally biased region" description="Polar residues" evidence="23">
    <location>
        <begin position="667"/>
        <end position="693"/>
    </location>
</feature>
<comment type="function">
    <text evidence="20">Promotes hydrogen peroxide H(2)O(2) production and cell death.</text>
</comment>
<evidence type="ECO:0000256" key="3">
    <source>
        <dbReference type="ARBA" id="ARBA00010217"/>
    </source>
</evidence>
<dbReference type="InterPro" id="IPR019825">
    <property type="entry name" value="Lectin_legB_Mn/Ca_BS"/>
</dbReference>
<dbReference type="EMBL" id="NMUH01001727">
    <property type="protein sequence ID" value="MQL94896.1"/>
    <property type="molecule type" value="Genomic_DNA"/>
</dbReference>
<comment type="caution">
    <text evidence="26">The sequence shown here is derived from an EMBL/GenBank/DDBJ whole genome shotgun (WGS) entry which is preliminary data.</text>
</comment>
<dbReference type="InterPro" id="IPR008271">
    <property type="entry name" value="Ser/Thr_kinase_AS"/>
</dbReference>
<dbReference type="EC" id="2.7.11.1" evidence="4"/>
<evidence type="ECO:0000256" key="4">
    <source>
        <dbReference type="ARBA" id="ARBA00012513"/>
    </source>
</evidence>
<keyword evidence="11 22" id="KW-0547">Nucleotide-binding</keyword>
<dbReference type="FunFam" id="1.10.510.10:FF:000240">
    <property type="entry name" value="Lectin-domain containing receptor kinase A4.3"/>
    <property type="match status" value="1"/>
</dbReference>
<dbReference type="CDD" id="cd14066">
    <property type="entry name" value="STKc_IRAK"/>
    <property type="match status" value="1"/>
</dbReference>
<keyword evidence="27" id="KW-1185">Reference proteome</keyword>
<dbReference type="SMART" id="SM00220">
    <property type="entry name" value="S_TKc"/>
    <property type="match status" value="1"/>
</dbReference>
<dbReference type="PANTHER" id="PTHR27007">
    <property type="match status" value="1"/>
</dbReference>
<evidence type="ECO:0000256" key="13">
    <source>
        <dbReference type="ARBA" id="ARBA00022821"/>
    </source>
</evidence>
<evidence type="ECO:0000256" key="21">
    <source>
        <dbReference type="ARBA" id="ARBA00063357"/>
    </source>
</evidence>
<keyword evidence="9" id="KW-0732">Signal</keyword>
<dbReference type="InterPro" id="IPR001220">
    <property type="entry name" value="Legume_lectin_dom"/>
</dbReference>
<dbReference type="Gene3D" id="3.30.200.20">
    <property type="entry name" value="Phosphorylase Kinase, domain 1"/>
    <property type="match status" value="1"/>
</dbReference>
<dbReference type="SUPFAM" id="SSF56112">
    <property type="entry name" value="Protein kinase-like (PK-like)"/>
    <property type="match status" value="1"/>
</dbReference>
<dbReference type="PROSITE" id="PS00107">
    <property type="entry name" value="PROTEIN_KINASE_ATP"/>
    <property type="match status" value="1"/>
</dbReference>
<evidence type="ECO:0000256" key="6">
    <source>
        <dbReference type="ARBA" id="ARBA00022527"/>
    </source>
</evidence>
<feature type="transmembrane region" description="Helical" evidence="24">
    <location>
        <begin position="293"/>
        <end position="314"/>
    </location>
</feature>
<evidence type="ECO:0000256" key="10">
    <source>
        <dbReference type="ARBA" id="ARBA00022734"/>
    </source>
</evidence>
<keyword evidence="5" id="KW-1003">Cell membrane</keyword>
<feature type="domain" description="Protein kinase" evidence="25">
    <location>
        <begin position="360"/>
        <end position="642"/>
    </location>
</feature>
<evidence type="ECO:0000256" key="20">
    <source>
        <dbReference type="ARBA" id="ARBA00058818"/>
    </source>
</evidence>